<organism evidence="1">
    <name type="scientific">uncultured Caudovirales phage</name>
    <dbReference type="NCBI Taxonomy" id="2100421"/>
    <lineage>
        <taxon>Viruses</taxon>
        <taxon>Duplodnaviria</taxon>
        <taxon>Heunggongvirae</taxon>
        <taxon>Uroviricota</taxon>
        <taxon>Caudoviricetes</taxon>
        <taxon>Peduoviridae</taxon>
        <taxon>Maltschvirus</taxon>
        <taxon>Maltschvirus maltsch</taxon>
    </lineage>
</organism>
<name>A0A6J5T5X8_9CAUD</name>
<protein>
    <submittedName>
        <fullName evidence="1">Uncharacterized protein</fullName>
    </submittedName>
</protein>
<accession>A0A6J5T5X8</accession>
<reference evidence="1" key="1">
    <citation type="submission" date="2020-05" db="EMBL/GenBank/DDBJ databases">
        <authorList>
            <person name="Chiriac C."/>
            <person name="Salcher M."/>
            <person name="Ghai R."/>
            <person name="Kavagutti S V."/>
        </authorList>
    </citation>
    <scope>NUCLEOTIDE SEQUENCE</scope>
</reference>
<sequence>MENEIKTVGKEGYYSFMDLLSKYNTEDKNLHVIANCRELCNRLGLIEVYEVIIKVFNDECDANCKIEDKLYNIERNRRIAEDDYAIAKVIINERGHYMLECDISECMKQELAEYGADDDCYLDAEVGDLRQLYSELYDAVNTGWLQNYTKVYLPDGSLFGYSDGCHFIAYDEEIMLYFEEEHQEEEHQEEEY</sequence>
<gene>
    <name evidence="1" type="ORF">UFOVP1655_156</name>
</gene>
<evidence type="ECO:0000313" key="1">
    <source>
        <dbReference type="EMBL" id="CAB4222626.1"/>
    </source>
</evidence>
<proteinExistence type="predicted"/>
<dbReference type="EMBL" id="LR797523">
    <property type="protein sequence ID" value="CAB4222626.1"/>
    <property type="molecule type" value="Genomic_DNA"/>
</dbReference>